<keyword evidence="1" id="KW-1133">Transmembrane helix</keyword>
<keyword evidence="1" id="KW-0472">Membrane</keyword>
<name>A0A2S1LSB0_9FLAO</name>
<keyword evidence="3" id="KW-1185">Reference proteome</keyword>
<feature type="transmembrane region" description="Helical" evidence="1">
    <location>
        <begin position="21"/>
        <end position="41"/>
    </location>
</feature>
<evidence type="ECO:0000313" key="3">
    <source>
        <dbReference type="Proteomes" id="UP000244677"/>
    </source>
</evidence>
<keyword evidence="1" id="KW-0812">Transmembrane</keyword>
<dbReference type="AlphaFoldDB" id="A0A2S1LSB0"/>
<evidence type="ECO:0000313" key="2">
    <source>
        <dbReference type="EMBL" id="AWG26655.1"/>
    </source>
</evidence>
<feature type="transmembrane region" description="Helical" evidence="1">
    <location>
        <begin position="410"/>
        <end position="430"/>
    </location>
</feature>
<feature type="transmembrane region" description="Helical" evidence="1">
    <location>
        <begin position="442"/>
        <end position="463"/>
    </location>
</feature>
<dbReference type="KEGG" id="fki:FK004_16190"/>
<feature type="transmembrane region" description="Helical" evidence="1">
    <location>
        <begin position="493"/>
        <end position="512"/>
    </location>
</feature>
<reference evidence="2 3" key="1">
    <citation type="submission" date="2017-04" db="EMBL/GenBank/DDBJ databases">
        <title>Complete genome sequence of Flavobacterium kingsejong AJ004.</title>
        <authorList>
            <person name="Lee P.C."/>
        </authorList>
    </citation>
    <scope>NUCLEOTIDE SEQUENCE [LARGE SCALE GENOMIC DNA]</scope>
    <source>
        <strain evidence="2 3">AJ004</strain>
    </source>
</reference>
<proteinExistence type="predicted"/>
<feature type="transmembrane region" description="Helical" evidence="1">
    <location>
        <begin position="355"/>
        <end position="374"/>
    </location>
</feature>
<organism evidence="2 3">
    <name type="scientific">Flavobacterium kingsejongi</name>
    <dbReference type="NCBI Taxonomy" id="1678728"/>
    <lineage>
        <taxon>Bacteria</taxon>
        <taxon>Pseudomonadati</taxon>
        <taxon>Bacteroidota</taxon>
        <taxon>Flavobacteriia</taxon>
        <taxon>Flavobacteriales</taxon>
        <taxon>Flavobacteriaceae</taxon>
        <taxon>Flavobacterium</taxon>
    </lineage>
</organism>
<dbReference type="Proteomes" id="UP000244677">
    <property type="component" value="Chromosome"/>
</dbReference>
<dbReference type="RefSeq" id="WP_108738164.1">
    <property type="nucleotide sequence ID" value="NZ_CP020919.1"/>
</dbReference>
<feature type="transmembrane region" description="Helical" evidence="1">
    <location>
        <begin position="61"/>
        <end position="82"/>
    </location>
</feature>
<dbReference type="OrthoDB" id="996104at2"/>
<evidence type="ECO:0000256" key="1">
    <source>
        <dbReference type="SAM" id="Phobius"/>
    </source>
</evidence>
<sequence>MIKNIQKKLLLHHPLLWNTKIIPFGLLALLINLIFLALGYYNGSIDFSVSEYTYNSGTDTALIVFVSIVLSLLVGIVWMVLYSRNNAFKSFYPKSAVSLYVEWLLILVFCIFNVGYSISYLYGKELRAKTYFTEKEFARRTEIISLSSMFVEGDIIENPQQEITKNGEVTSIPIGHFSYKGKEYPVKSLINKRITSFEYTTPMMDSLNQERIKGWLTENRKDSVRWLFQEFFKIVEDHKLKASITPESWLKMVYTYPDFSSYPTIGRVPKLLNYSNTYFRGVKNNPGDYSMYALPIDSTSIVTTDDGAIGASNDTIPIPNEYDYYKYYVPYNALLNSYGQIAEIQSTPIVNSEFVLYYGYLPLMLSLCIFSFRVTSGRNWLIGLVSLGITGIIVGILSAVISFLGFETTFTVLYCLVFAVLLIYFIVVCYRKTSKGISGITLNPLLWLLPAFLPIIYTTIIQISNRRYYNYRYDQNLQIYTESSTILWMEDHVMEFMLANIVLVFIIMFYFAHQIRKWKAVAEA</sequence>
<dbReference type="EMBL" id="CP020919">
    <property type="protein sequence ID" value="AWG26655.1"/>
    <property type="molecule type" value="Genomic_DNA"/>
</dbReference>
<feature type="transmembrane region" description="Helical" evidence="1">
    <location>
        <begin position="381"/>
        <end position="404"/>
    </location>
</feature>
<accession>A0A2S1LSB0</accession>
<feature type="transmembrane region" description="Helical" evidence="1">
    <location>
        <begin position="103"/>
        <end position="122"/>
    </location>
</feature>
<protein>
    <submittedName>
        <fullName evidence="2">Uncharacterized protein</fullName>
    </submittedName>
</protein>
<gene>
    <name evidence="2" type="ORF">FK004_16190</name>
</gene>